<keyword evidence="1" id="KW-0812">Transmembrane</keyword>
<feature type="transmembrane region" description="Helical" evidence="1">
    <location>
        <begin position="6"/>
        <end position="26"/>
    </location>
</feature>
<keyword evidence="1" id="KW-1133">Transmembrane helix</keyword>
<dbReference type="RefSeq" id="WP_187057217.1">
    <property type="nucleotide sequence ID" value="NZ_CP060412.1"/>
</dbReference>
<gene>
    <name evidence="2" type="ORF">H8F01_00830</name>
</gene>
<name>A0A7G8Q4Q0_9GAMM</name>
<reference evidence="2 3" key="1">
    <citation type="submission" date="2020-08" db="EMBL/GenBank/DDBJ databases">
        <title>Dyella sp. G9 isolated from forest soil.</title>
        <authorList>
            <person name="Fu J."/>
            <person name="Qiu L."/>
        </authorList>
    </citation>
    <scope>NUCLEOTIDE SEQUENCE [LARGE SCALE GENOMIC DNA]</scope>
    <source>
        <strain evidence="2 3">G9</strain>
    </source>
</reference>
<keyword evidence="3" id="KW-1185">Reference proteome</keyword>
<evidence type="ECO:0000313" key="3">
    <source>
        <dbReference type="Proteomes" id="UP000515873"/>
    </source>
</evidence>
<keyword evidence="1" id="KW-0472">Membrane</keyword>
<dbReference type="Proteomes" id="UP000515873">
    <property type="component" value="Chromosome"/>
</dbReference>
<dbReference type="KEGG" id="dtl:H8F01_00830"/>
<evidence type="ECO:0000256" key="1">
    <source>
        <dbReference type="SAM" id="Phobius"/>
    </source>
</evidence>
<protein>
    <submittedName>
        <fullName evidence="2">Uncharacterized protein</fullName>
    </submittedName>
</protein>
<proteinExistence type="predicted"/>
<feature type="transmembrane region" description="Helical" evidence="1">
    <location>
        <begin position="33"/>
        <end position="51"/>
    </location>
</feature>
<accession>A0A7G8Q4Q0</accession>
<organism evidence="2 3">
    <name type="scientific">Dyella telluris</name>
    <dbReference type="NCBI Taxonomy" id="2763498"/>
    <lineage>
        <taxon>Bacteria</taxon>
        <taxon>Pseudomonadati</taxon>
        <taxon>Pseudomonadota</taxon>
        <taxon>Gammaproteobacteria</taxon>
        <taxon>Lysobacterales</taxon>
        <taxon>Rhodanobacteraceae</taxon>
        <taxon>Dyella</taxon>
    </lineage>
</organism>
<dbReference type="AlphaFoldDB" id="A0A7G8Q4Q0"/>
<sequence>MKAKRAILWFLLNGAFAAAMVAGYTYDIEGARYLFKFYFWVTVILTLFVFVPEIKVAMAKQGPSVPEWMNVVYDLSICSFLAWYGHPVMAAAYFFHMFCQHSAYAHKPAQEAV</sequence>
<evidence type="ECO:0000313" key="2">
    <source>
        <dbReference type="EMBL" id="QNK01758.1"/>
    </source>
</evidence>
<feature type="transmembrane region" description="Helical" evidence="1">
    <location>
        <begin position="71"/>
        <end position="95"/>
    </location>
</feature>
<dbReference type="EMBL" id="CP060412">
    <property type="protein sequence ID" value="QNK01758.1"/>
    <property type="molecule type" value="Genomic_DNA"/>
</dbReference>